<dbReference type="Proteomes" id="UP001596137">
    <property type="component" value="Unassembled WGS sequence"/>
</dbReference>
<comment type="caution">
    <text evidence="6">The sequence shown here is derived from an EMBL/GenBank/DDBJ whole genome shotgun (WGS) entry which is preliminary data.</text>
</comment>
<dbReference type="InterPro" id="IPR035992">
    <property type="entry name" value="Ricin_B-like_lectins"/>
</dbReference>
<evidence type="ECO:0000256" key="1">
    <source>
        <dbReference type="ARBA" id="ARBA00009865"/>
    </source>
</evidence>
<accession>A0ABW1NNG7</accession>
<evidence type="ECO:0000256" key="2">
    <source>
        <dbReference type="ARBA" id="ARBA00022801"/>
    </source>
</evidence>
<evidence type="ECO:0000256" key="3">
    <source>
        <dbReference type="ARBA" id="ARBA00023295"/>
    </source>
</evidence>
<dbReference type="SUPFAM" id="SSF50370">
    <property type="entry name" value="Ricin B-like lectins"/>
    <property type="match status" value="1"/>
</dbReference>
<reference evidence="7" key="1">
    <citation type="journal article" date="2019" name="Int. J. Syst. Evol. Microbiol.">
        <title>The Global Catalogue of Microorganisms (GCM) 10K type strain sequencing project: providing services to taxonomists for standard genome sequencing and annotation.</title>
        <authorList>
            <consortium name="The Broad Institute Genomics Platform"/>
            <consortium name="The Broad Institute Genome Sequencing Center for Infectious Disease"/>
            <person name="Wu L."/>
            <person name="Ma J."/>
        </authorList>
    </citation>
    <scope>NUCLEOTIDE SEQUENCE [LARGE SCALE GENOMIC DNA]</scope>
    <source>
        <strain evidence="7">JCM 30346</strain>
    </source>
</reference>
<sequence length="695" mass="75500">MIATGELSRAVPRRRSLWRRIATVVVAAVLAGTTSAVNPTTASAATVDTTAWYVLVNRNSGKALDVSGFSTSDGGSLVQWSRTNANNQQWQFVDSGGGYYRLKSRHSGKVLDVYNFSTANGAAVVQWADGNGTNQQFRLADSSGGYVRLINRNSNKAVEVQSASTADGGAIVQYDDWGGNNQQWQLVQVGSGGGGGSTYNNPVVWQDFPDVDIIRVDDAYYMSSSTFHYSPGAPILRSYDLVNWEFAGHSVPSLDFGNKYSLNGDRAYVDGIWASAFGHRKSNNQFYWLGCIDFARTYVYSASAVEGPWQQRSVINNCYYDAGLLVDDNDTMYVAYGNSNISVAQLSADGTSQVRAQQVFSTPSSVGTLEGARFYKRNGAYYIWLTRPANGQYVLKSTNGPFGPYEMRQVLLNMPSPISGGGVPHQGGLVQTQNGDWYYMAFVDAYPGGRVPAMAPITWTSDGWPVVTTVNGGWGATYPRPNLPAPPRQVKPLTGTDTFSGTALGPQWEWNHNPDTTRYQVNNGLRLQTATVTNDLYNARNTLTHRTQGPSSTATIELDYSTMRDGDRSGLAILRDSSAWIGVRRDNGATRVVMTNGLTMNSSWNTTGTGTEVASAAVSGGRIWLRANADIRPGTGRQARFSYSTDGVNFTSFGSALTLGNAWQFFPGHRFGIFNYATQALGGAVTVRRFDLTTP</sequence>
<comment type="similarity">
    <text evidence="1">Belongs to the glycosyl hydrolase 43 family.</text>
</comment>
<name>A0ABW1NNG7_9ACTN</name>
<dbReference type="RefSeq" id="WP_380757055.1">
    <property type="nucleotide sequence ID" value="NZ_JBHSRF010000039.1"/>
</dbReference>
<dbReference type="InterPro" id="IPR000772">
    <property type="entry name" value="Ricin_B_lectin"/>
</dbReference>
<dbReference type="InterPro" id="IPR013320">
    <property type="entry name" value="ConA-like_dom_sf"/>
</dbReference>
<keyword evidence="4" id="KW-0732">Signal</keyword>
<evidence type="ECO:0000259" key="5">
    <source>
        <dbReference type="SMART" id="SM00458"/>
    </source>
</evidence>
<evidence type="ECO:0000313" key="6">
    <source>
        <dbReference type="EMBL" id="MFC6084224.1"/>
    </source>
</evidence>
<keyword evidence="3" id="KW-0326">Glycosidase</keyword>
<keyword evidence="2" id="KW-0378">Hydrolase</keyword>
<dbReference type="Gene3D" id="2.115.10.20">
    <property type="entry name" value="Glycosyl hydrolase domain, family 43"/>
    <property type="match status" value="1"/>
</dbReference>
<dbReference type="Pfam" id="PF04616">
    <property type="entry name" value="Glyco_hydro_43"/>
    <property type="match status" value="1"/>
</dbReference>
<dbReference type="InterPro" id="IPR051795">
    <property type="entry name" value="Glycosyl_Hydrlase_43"/>
</dbReference>
<dbReference type="PANTHER" id="PTHR42812:SF15">
    <property type="entry name" value="HYDROLASE, PUTATIVE (AFU_ORTHOLOGUE AFUA_2G00930)-RELATED"/>
    <property type="match status" value="1"/>
</dbReference>
<proteinExistence type="inferred from homology"/>
<evidence type="ECO:0000256" key="4">
    <source>
        <dbReference type="SAM" id="SignalP"/>
    </source>
</evidence>
<feature type="domain" description="Ricin B lectin" evidence="5">
    <location>
        <begin position="51"/>
        <end position="187"/>
    </location>
</feature>
<keyword evidence="7" id="KW-1185">Reference proteome</keyword>
<dbReference type="InterPro" id="IPR006710">
    <property type="entry name" value="Glyco_hydro_43"/>
</dbReference>
<organism evidence="6 7">
    <name type="scientific">Sphaerisporangium aureirubrum</name>
    <dbReference type="NCBI Taxonomy" id="1544736"/>
    <lineage>
        <taxon>Bacteria</taxon>
        <taxon>Bacillati</taxon>
        <taxon>Actinomycetota</taxon>
        <taxon>Actinomycetes</taxon>
        <taxon>Streptosporangiales</taxon>
        <taxon>Streptosporangiaceae</taxon>
        <taxon>Sphaerisporangium</taxon>
    </lineage>
</organism>
<dbReference type="SMART" id="SM00458">
    <property type="entry name" value="RICIN"/>
    <property type="match status" value="1"/>
</dbReference>
<dbReference type="Pfam" id="PF14200">
    <property type="entry name" value="RicinB_lectin_2"/>
    <property type="match status" value="2"/>
</dbReference>
<dbReference type="InterPro" id="IPR023296">
    <property type="entry name" value="Glyco_hydro_beta-prop_sf"/>
</dbReference>
<evidence type="ECO:0000313" key="7">
    <source>
        <dbReference type="Proteomes" id="UP001596137"/>
    </source>
</evidence>
<dbReference type="InterPro" id="IPR041542">
    <property type="entry name" value="GH43_C2"/>
</dbReference>
<dbReference type="Gene3D" id="2.80.10.50">
    <property type="match status" value="2"/>
</dbReference>
<feature type="signal peptide" evidence="4">
    <location>
        <begin position="1"/>
        <end position="44"/>
    </location>
</feature>
<dbReference type="EMBL" id="JBHSRF010000039">
    <property type="protein sequence ID" value="MFC6084224.1"/>
    <property type="molecule type" value="Genomic_DNA"/>
</dbReference>
<protein>
    <submittedName>
        <fullName evidence="6">Family 43 glycosylhydrolase</fullName>
    </submittedName>
</protein>
<dbReference type="SUPFAM" id="SSF75005">
    <property type="entry name" value="Arabinanase/levansucrase/invertase"/>
    <property type="match status" value="1"/>
</dbReference>
<feature type="chain" id="PRO_5046675044" evidence="4">
    <location>
        <begin position="45"/>
        <end position="695"/>
    </location>
</feature>
<dbReference type="PANTHER" id="PTHR42812">
    <property type="entry name" value="BETA-XYLOSIDASE"/>
    <property type="match status" value="1"/>
</dbReference>
<dbReference type="PROSITE" id="PS50231">
    <property type="entry name" value="RICIN_B_LECTIN"/>
    <property type="match status" value="1"/>
</dbReference>
<gene>
    <name evidence="6" type="ORF">ACFP1K_23895</name>
</gene>
<dbReference type="Pfam" id="PF17851">
    <property type="entry name" value="GH43_C2"/>
    <property type="match status" value="1"/>
</dbReference>
<dbReference type="SUPFAM" id="SSF49899">
    <property type="entry name" value="Concanavalin A-like lectins/glucanases"/>
    <property type="match status" value="1"/>
</dbReference>
<dbReference type="CDD" id="cd09001">
    <property type="entry name" value="GH43_FsAxh1-like"/>
    <property type="match status" value="1"/>
</dbReference>
<dbReference type="Gene3D" id="2.60.120.200">
    <property type="match status" value="1"/>
</dbReference>